<dbReference type="InterPro" id="IPR012340">
    <property type="entry name" value="NA-bd_OB-fold"/>
</dbReference>
<evidence type="ECO:0000259" key="12">
    <source>
        <dbReference type="PROSITE" id="PS51918"/>
    </source>
</evidence>
<dbReference type="InterPro" id="IPR002792">
    <property type="entry name" value="TRAM_dom"/>
</dbReference>
<dbReference type="Pfam" id="PF00919">
    <property type="entry name" value="UPF0004"/>
    <property type="match status" value="1"/>
</dbReference>
<feature type="domain" description="MTTase N-terminal" evidence="11">
    <location>
        <begin position="2"/>
        <end position="114"/>
    </location>
</feature>
<dbReference type="NCBIfam" id="TIGR01574">
    <property type="entry name" value="miaB-methiolase"/>
    <property type="match status" value="1"/>
</dbReference>
<dbReference type="GO" id="GO:0005829">
    <property type="term" value="C:cytosol"/>
    <property type="evidence" value="ECO:0007669"/>
    <property type="project" value="TreeGrafter"/>
</dbReference>
<evidence type="ECO:0000256" key="6">
    <source>
        <dbReference type="ARBA" id="ARBA00022723"/>
    </source>
</evidence>
<dbReference type="InterPro" id="IPR013848">
    <property type="entry name" value="Methylthiotransferase_N"/>
</dbReference>
<evidence type="ECO:0000256" key="3">
    <source>
        <dbReference type="ARBA" id="ARBA00022485"/>
    </source>
</evidence>
<dbReference type="PANTHER" id="PTHR43020:SF2">
    <property type="entry name" value="MITOCHONDRIAL TRNA METHYLTHIOTRANSFERASE CDK5RAP1"/>
    <property type="match status" value="1"/>
</dbReference>
<accession>A0A1F5SL78</accession>
<dbReference type="SFLD" id="SFLDG01061">
    <property type="entry name" value="methylthiotransferase"/>
    <property type="match status" value="1"/>
</dbReference>
<dbReference type="Pfam" id="PF01938">
    <property type="entry name" value="TRAM"/>
    <property type="match status" value="1"/>
</dbReference>
<dbReference type="SUPFAM" id="SSF102114">
    <property type="entry name" value="Radical SAM enzymes"/>
    <property type="match status" value="1"/>
</dbReference>
<comment type="caution">
    <text evidence="13">The sequence shown here is derived from an EMBL/GenBank/DDBJ whole genome shotgun (WGS) entry which is preliminary data.</text>
</comment>
<organism evidence="13 14">
    <name type="scientific">Candidatus Falkowbacteria bacterium RIFOXYA2_FULL_47_19</name>
    <dbReference type="NCBI Taxonomy" id="1797994"/>
    <lineage>
        <taxon>Bacteria</taxon>
        <taxon>Candidatus Falkowiibacteriota</taxon>
    </lineage>
</organism>
<keyword evidence="3" id="KW-0004">4Fe-4S</keyword>
<dbReference type="Gene3D" id="3.40.50.12160">
    <property type="entry name" value="Methylthiotransferase, N-terminal domain"/>
    <property type="match status" value="1"/>
</dbReference>
<reference evidence="13 14" key="1">
    <citation type="journal article" date="2016" name="Nat. Commun.">
        <title>Thousands of microbial genomes shed light on interconnected biogeochemical processes in an aquifer system.</title>
        <authorList>
            <person name="Anantharaman K."/>
            <person name="Brown C.T."/>
            <person name="Hug L.A."/>
            <person name="Sharon I."/>
            <person name="Castelle C.J."/>
            <person name="Probst A.J."/>
            <person name="Thomas B.C."/>
            <person name="Singh A."/>
            <person name="Wilkins M.J."/>
            <person name="Karaoz U."/>
            <person name="Brodie E.L."/>
            <person name="Williams K.H."/>
            <person name="Hubbard S.S."/>
            <person name="Banfield J.F."/>
        </authorList>
    </citation>
    <scope>NUCLEOTIDE SEQUENCE [LARGE SCALE GENOMIC DNA]</scope>
</reference>
<dbReference type="InterPro" id="IPR023404">
    <property type="entry name" value="rSAM_horseshoe"/>
</dbReference>
<sequence length="444" mass="50599">MKTFHIITIGCQMNKSDSERIASYLENLGFILAEERPKADLVIITTCGVRASAENRIFGLIPRIRQENPAVKIVLTGCLSKREDIKRRVGNTVDAWMPIGEFSILDSMISGQYPISNIQYSGELRSGEYLNVTPKYSSKHSAYIPIGNGCDNYCTYCVVPYARGREVYRSADDILKEVKGLVEKGYKEINLIAQNVNSYRYDENTRKNANDLSREHADKVDFVDLLKMVNDIPGNFWVRFSSSHPKDMSDELIKILPQLTKVCEHIHLPAQAGDDDVLRVMNRNYTIEYYKALIKKIRQAVPGAAITTDIIVGFPGETREQFANTLKLFKEVKFDMAYIAQYSPRPGTAAEKFDDNVTKEEKKKREEELTAVLRKTAFENNRKYLGKTVDILVEGKNRRGKWFGRTRTDKNVEVKSDKLETGNGEFIRVKITEVRDFGMKGEVI</sequence>
<dbReference type="Gene3D" id="2.40.50.140">
    <property type="entry name" value="Nucleic acid-binding proteins"/>
    <property type="match status" value="1"/>
</dbReference>
<dbReference type="Proteomes" id="UP000178367">
    <property type="component" value="Unassembled WGS sequence"/>
</dbReference>
<evidence type="ECO:0000313" key="14">
    <source>
        <dbReference type="Proteomes" id="UP000178367"/>
    </source>
</evidence>
<dbReference type="GO" id="GO:0051539">
    <property type="term" value="F:4 iron, 4 sulfur cluster binding"/>
    <property type="evidence" value="ECO:0007669"/>
    <property type="project" value="UniProtKB-KW"/>
</dbReference>
<comment type="cofactor">
    <cofactor evidence="1">
        <name>[4Fe-4S] cluster</name>
        <dbReference type="ChEBI" id="CHEBI:49883"/>
    </cofactor>
</comment>
<dbReference type="EMBL" id="MFGB01000008">
    <property type="protein sequence ID" value="OGF27409.1"/>
    <property type="molecule type" value="Genomic_DNA"/>
</dbReference>
<evidence type="ECO:0000256" key="4">
    <source>
        <dbReference type="ARBA" id="ARBA00022679"/>
    </source>
</evidence>
<dbReference type="EC" id="2.8.4.3" evidence="9"/>
<comment type="function">
    <text evidence="2">Catalyzes the methylthiolation of N6-(dimethylallyl)adenosine (i(6)A), leading to the formation of 2-methylthio-N6-(dimethylallyl)adenosine (ms(2)i(6)A) at position 37 in tRNAs that read codons beginning with uridine.</text>
</comment>
<feature type="domain" description="TRAM" evidence="10">
    <location>
        <begin position="382"/>
        <end position="444"/>
    </location>
</feature>
<dbReference type="PROSITE" id="PS01278">
    <property type="entry name" value="MTTASE_RADICAL"/>
    <property type="match status" value="1"/>
</dbReference>
<dbReference type="GO" id="GO:0035597">
    <property type="term" value="F:tRNA-2-methylthio-N(6)-dimethylallyladenosine(37) synthase activity"/>
    <property type="evidence" value="ECO:0007669"/>
    <property type="project" value="UniProtKB-EC"/>
</dbReference>
<keyword evidence="7" id="KW-0408">Iron</keyword>
<evidence type="ECO:0000259" key="10">
    <source>
        <dbReference type="PROSITE" id="PS50926"/>
    </source>
</evidence>
<dbReference type="InterPro" id="IPR007197">
    <property type="entry name" value="rSAM"/>
</dbReference>
<dbReference type="SFLD" id="SFLDG01082">
    <property type="entry name" value="B12-binding_domain_containing"/>
    <property type="match status" value="1"/>
</dbReference>
<dbReference type="InterPro" id="IPR038135">
    <property type="entry name" value="Methylthiotransferase_N_sf"/>
</dbReference>
<name>A0A1F5SL78_9BACT</name>
<keyword evidence="8" id="KW-0411">Iron-sulfur</keyword>
<dbReference type="CDD" id="cd01335">
    <property type="entry name" value="Radical_SAM"/>
    <property type="match status" value="1"/>
</dbReference>
<dbReference type="STRING" id="1797994.A2227_02195"/>
<dbReference type="InterPro" id="IPR058240">
    <property type="entry name" value="rSAM_sf"/>
</dbReference>
<dbReference type="Pfam" id="PF04055">
    <property type="entry name" value="Radical_SAM"/>
    <property type="match status" value="1"/>
</dbReference>
<evidence type="ECO:0000256" key="1">
    <source>
        <dbReference type="ARBA" id="ARBA00001966"/>
    </source>
</evidence>
<feature type="domain" description="Radical SAM core" evidence="12">
    <location>
        <begin position="136"/>
        <end position="379"/>
    </location>
</feature>
<dbReference type="PROSITE" id="PS51449">
    <property type="entry name" value="MTTASE_N"/>
    <property type="match status" value="1"/>
</dbReference>
<dbReference type="AlphaFoldDB" id="A0A1F5SL78"/>
<gene>
    <name evidence="13" type="ORF">A2227_02195</name>
</gene>
<evidence type="ECO:0000259" key="11">
    <source>
        <dbReference type="PROSITE" id="PS51449"/>
    </source>
</evidence>
<evidence type="ECO:0000256" key="5">
    <source>
        <dbReference type="ARBA" id="ARBA00022691"/>
    </source>
</evidence>
<evidence type="ECO:0000313" key="13">
    <source>
        <dbReference type="EMBL" id="OGF27409.1"/>
    </source>
</evidence>
<keyword evidence="6" id="KW-0479">Metal-binding</keyword>
<dbReference type="SMART" id="SM00729">
    <property type="entry name" value="Elp3"/>
    <property type="match status" value="1"/>
</dbReference>
<dbReference type="Gene3D" id="3.80.30.20">
    <property type="entry name" value="tm_1862 like domain"/>
    <property type="match status" value="1"/>
</dbReference>
<dbReference type="InterPro" id="IPR020612">
    <property type="entry name" value="Methylthiotransferase_CS"/>
</dbReference>
<protein>
    <recommendedName>
        <fullName evidence="9">tRNA-2-methylthio-N(6)-dimethylallyladenosine synthase</fullName>
        <ecNumber evidence="9">2.8.4.3</ecNumber>
    </recommendedName>
</protein>
<evidence type="ECO:0000256" key="9">
    <source>
        <dbReference type="ARBA" id="ARBA00033765"/>
    </source>
</evidence>
<dbReference type="SFLD" id="SFLDS00029">
    <property type="entry name" value="Radical_SAM"/>
    <property type="match status" value="1"/>
</dbReference>
<dbReference type="FunFam" id="3.80.30.20:FF:000001">
    <property type="entry name" value="tRNA-2-methylthio-N(6)-dimethylallyladenosine synthase 2"/>
    <property type="match status" value="1"/>
</dbReference>
<keyword evidence="5" id="KW-0949">S-adenosyl-L-methionine</keyword>
<dbReference type="InterPro" id="IPR005839">
    <property type="entry name" value="Methylthiotransferase"/>
</dbReference>
<dbReference type="PROSITE" id="PS50926">
    <property type="entry name" value="TRAM"/>
    <property type="match status" value="1"/>
</dbReference>
<dbReference type="PANTHER" id="PTHR43020">
    <property type="entry name" value="CDK5 REGULATORY SUBUNIT-ASSOCIATED PROTEIN 1"/>
    <property type="match status" value="1"/>
</dbReference>
<evidence type="ECO:0000256" key="7">
    <source>
        <dbReference type="ARBA" id="ARBA00023004"/>
    </source>
</evidence>
<keyword evidence="4 13" id="KW-0808">Transferase</keyword>
<dbReference type="NCBIfam" id="TIGR00089">
    <property type="entry name" value="MiaB/RimO family radical SAM methylthiotransferase"/>
    <property type="match status" value="1"/>
</dbReference>
<evidence type="ECO:0000256" key="2">
    <source>
        <dbReference type="ARBA" id="ARBA00003234"/>
    </source>
</evidence>
<proteinExistence type="predicted"/>
<dbReference type="PROSITE" id="PS51918">
    <property type="entry name" value="RADICAL_SAM"/>
    <property type="match status" value="1"/>
</dbReference>
<dbReference type="GO" id="GO:0046872">
    <property type="term" value="F:metal ion binding"/>
    <property type="evidence" value="ECO:0007669"/>
    <property type="project" value="UniProtKB-KW"/>
</dbReference>
<evidence type="ECO:0000256" key="8">
    <source>
        <dbReference type="ARBA" id="ARBA00023014"/>
    </source>
</evidence>
<dbReference type="InterPro" id="IPR006638">
    <property type="entry name" value="Elp3/MiaA/NifB-like_rSAM"/>
</dbReference>